<evidence type="ECO:0008006" key="3">
    <source>
        <dbReference type="Google" id="ProtNLM"/>
    </source>
</evidence>
<sequence length="167" mass="18346">MQTLGSRLSVLFLVLFISICVSLTALIVLEIISYAISSSTPEPYAAFQFGSSILMNAVYGVMLLVMRGVAKDVARGRSPFTFEHARHIKIMAWMFVAGFILNIFISPDFIQMTHIGTLDLGLVSDQIGRYPTIHLDVKSAVGAIVCFSLSSVWKYGALLQADSDDYL</sequence>
<gene>
    <name evidence="1" type="ORF">GS424_004550</name>
</gene>
<proteinExistence type="predicted"/>
<reference evidence="1 2" key="1">
    <citation type="submission" date="2020-10" db="EMBL/GenBank/DDBJ databases">
        <title>Eggerthella sp. nov., isolated from human feces.</title>
        <authorList>
            <person name="Yajun G."/>
        </authorList>
    </citation>
    <scope>NUCLEOTIDE SEQUENCE [LARGE SCALE GENOMIC DNA]</scope>
    <source>
        <strain evidence="1 2">HF-1101</strain>
    </source>
</reference>
<dbReference type="Proteomes" id="UP000478463">
    <property type="component" value="Chromosome"/>
</dbReference>
<name>A0A6L7ITZ6_9ACTN</name>
<organism evidence="1 2">
    <name type="scientific">Eggerthella guodeyinii</name>
    <dbReference type="NCBI Taxonomy" id="2690837"/>
    <lineage>
        <taxon>Bacteria</taxon>
        <taxon>Bacillati</taxon>
        <taxon>Actinomycetota</taxon>
        <taxon>Coriobacteriia</taxon>
        <taxon>Eggerthellales</taxon>
        <taxon>Eggerthellaceae</taxon>
        <taxon>Eggerthella</taxon>
    </lineage>
</organism>
<evidence type="ECO:0000313" key="1">
    <source>
        <dbReference type="EMBL" id="QOS69961.1"/>
    </source>
</evidence>
<protein>
    <recommendedName>
        <fullName evidence="3">DUF2975 domain-containing protein</fullName>
    </recommendedName>
</protein>
<dbReference type="AlphaFoldDB" id="A0A6L7ITZ6"/>
<dbReference type="KEGG" id="egd:GS424_004550"/>
<accession>A0A6L7ITZ6</accession>
<evidence type="ECO:0000313" key="2">
    <source>
        <dbReference type="Proteomes" id="UP000478463"/>
    </source>
</evidence>
<dbReference type="EMBL" id="CP063310">
    <property type="protein sequence ID" value="QOS69961.1"/>
    <property type="molecule type" value="Genomic_DNA"/>
</dbReference>